<dbReference type="Proteomes" id="UP001162881">
    <property type="component" value="Unassembled WGS sequence"/>
</dbReference>
<gene>
    <name evidence="2" type="ORF">MTR62_13655</name>
</gene>
<sequence length="296" mass="32919">MSDRIKCWHDAPGKPVFVPPAGAIDAHCHVFGPMGEFPFSPKAKYLPQDASPEMLFALRDHLGFARNVVVQASCHGTDNAATLNAIARSGGKARGVAVVDPDISEADLLALHEGGMRGIRFNFLKRLVDNAPKDKFLEVASRLPEGWHVVIYFEADILEELRPFMDAIPVPLVIDHMGRPDVTQGPDGADMKAFRSFLDSREDIWFKATCPERLDARKEGGMGDPWDNFAAAVAPLVADYQDRVLWGTDWPHPNMQDEIADDGHIVDMIPRIAPTPELQHKLLVANPMRLYWPEEL</sequence>
<dbReference type="InterPro" id="IPR052358">
    <property type="entry name" value="Aro_Compnd_Degr_Hydrolases"/>
</dbReference>
<dbReference type="Gene3D" id="3.20.20.140">
    <property type="entry name" value="Metal-dependent hydrolases"/>
    <property type="match status" value="1"/>
</dbReference>
<dbReference type="Pfam" id="PF04909">
    <property type="entry name" value="Amidohydro_2"/>
    <property type="match status" value="1"/>
</dbReference>
<reference evidence="2" key="1">
    <citation type="submission" date="2022-03" db="EMBL/GenBank/DDBJ databases">
        <title>Identification of a novel bacterium isolated from mangrove sediments.</title>
        <authorList>
            <person name="Pan X."/>
        </authorList>
    </citation>
    <scope>NUCLEOTIDE SEQUENCE</scope>
    <source>
        <strain evidence="2">B1949</strain>
    </source>
</reference>
<dbReference type="PANTHER" id="PTHR35563:SF2">
    <property type="entry name" value="BARREL METAL-DEPENDENT HYDROLASE, PUTATIVE (AFU_ORTHOLOGUE AFUA_1G16240)-RELATED"/>
    <property type="match status" value="1"/>
</dbReference>
<comment type="caution">
    <text evidence="2">The sequence shown here is derived from an EMBL/GenBank/DDBJ whole genome shotgun (WGS) entry which is preliminary data.</text>
</comment>
<evidence type="ECO:0000313" key="3">
    <source>
        <dbReference type="Proteomes" id="UP001162881"/>
    </source>
</evidence>
<name>A0ABT0BFA5_9SPHN</name>
<feature type="domain" description="Amidohydrolase-related" evidence="1">
    <location>
        <begin position="24"/>
        <end position="291"/>
    </location>
</feature>
<protein>
    <submittedName>
        <fullName evidence="2">Amidohydrolase family protein</fullName>
    </submittedName>
</protein>
<dbReference type="PANTHER" id="PTHR35563">
    <property type="entry name" value="BARREL METAL-DEPENDENT HYDROLASE, PUTATIVE (AFU_ORTHOLOGUE AFUA_1G16240)-RELATED"/>
    <property type="match status" value="1"/>
</dbReference>
<proteinExistence type="predicted"/>
<dbReference type="SUPFAM" id="SSF51556">
    <property type="entry name" value="Metallo-dependent hydrolases"/>
    <property type="match status" value="1"/>
</dbReference>
<organism evidence="2 3">
    <name type="scientific">Novosphingobium organovorum</name>
    <dbReference type="NCBI Taxonomy" id="2930092"/>
    <lineage>
        <taxon>Bacteria</taxon>
        <taxon>Pseudomonadati</taxon>
        <taxon>Pseudomonadota</taxon>
        <taxon>Alphaproteobacteria</taxon>
        <taxon>Sphingomonadales</taxon>
        <taxon>Sphingomonadaceae</taxon>
        <taxon>Novosphingobium</taxon>
    </lineage>
</organism>
<accession>A0ABT0BFA5</accession>
<dbReference type="RefSeq" id="WP_244021801.1">
    <property type="nucleotide sequence ID" value="NZ_JALHLF010000058.1"/>
</dbReference>
<dbReference type="InterPro" id="IPR006680">
    <property type="entry name" value="Amidohydro-rel"/>
</dbReference>
<keyword evidence="3" id="KW-1185">Reference proteome</keyword>
<evidence type="ECO:0000313" key="2">
    <source>
        <dbReference type="EMBL" id="MCJ2183727.1"/>
    </source>
</evidence>
<dbReference type="EMBL" id="JALHLF010000058">
    <property type="protein sequence ID" value="MCJ2183727.1"/>
    <property type="molecule type" value="Genomic_DNA"/>
</dbReference>
<evidence type="ECO:0000259" key="1">
    <source>
        <dbReference type="Pfam" id="PF04909"/>
    </source>
</evidence>
<dbReference type="InterPro" id="IPR032466">
    <property type="entry name" value="Metal_Hydrolase"/>
</dbReference>